<dbReference type="AlphaFoldDB" id="A0A7X9XU91"/>
<protein>
    <submittedName>
        <fullName evidence="2">Uncharacterized protein</fullName>
    </submittedName>
</protein>
<dbReference type="RefSeq" id="WP_168938157.1">
    <property type="nucleotide sequence ID" value="NZ_JABAGA010000006.1"/>
</dbReference>
<reference evidence="2 3" key="1">
    <citation type="submission" date="2020-04" db="EMBL/GenBank/DDBJ databases">
        <authorList>
            <person name="Hitch T.C.A."/>
            <person name="Wylensek D."/>
            <person name="Clavel T."/>
        </authorList>
    </citation>
    <scope>NUCLEOTIDE SEQUENCE [LARGE SCALE GENOMIC DNA]</scope>
    <source>
        <strain evidence="2 3">BL-383-APC-2I</strain>
    </source>
</reference>
<evidence type="ECO:0000313" key="3">
    <source>
        <dbReference type="Proteomes" id="UP000589552"/>
    </source>
</evidence>
<proteinExistence type="predicted"/>
<comment type="caution">
    <text evidence="2">The sequence shown here is derived from an EMBL/GenBank/DDBJ whole genome shotgun (WGS) entry which is preliminary data.</text>
</comment>
<dbReference type="Proteomes" id="UP000589552">
    <property type="component" value="Unassembled WGS sequence"/>
</dbReference>
<name>A0A7X9XU91_9CORY</name>
<evidence type="ECO:0000313" key="2">
    <source>
        <dbReference type="EMBL" id="NMF09946.1"/>
    </source>
</evidence>
<organism evidence="2 3">
    <name type="scientific">Corynebacterium xerosis</name>
    <dbReference type="NCBI Taxonomy" id="1725"/>
    <lineage>
        <taxon>Bacteria</taxon>
        <taxon>Bacillati</taxon>
        <taxon>Actinomycetota</taxon>
        <taxon>Actinomycetes</taxon>
        <taxon>Mycobacteriales</taxon>
        <taxon>Corynebacteriaceae</taxon>
        <taxon>Corynebacterium</taxon>
    </lineage>
</organism>
<feature type="region of interest" description="Disordered" evidence="1">
    <location>
        <begin position="55"/>
        <end position="88"/>
    </location>
</feature>
<accession>A0A7X9XU91</accession>
<dbReference type="EMBL" id="JABAGA010000006">
    <property type="protein sequence ID" value="NMF09946.1"/>
    <property type="molecule type" value="Genomic_DNA"/>
</dbReference>
<gene>
    <name evidence="2" type="ORF">HF852_10125</name>
</gene>
<feature type="compositionally biased region" description="Polar residues" evidence="1">
    <location>
        <begin position="62"/>
        <end position="77"/>
    </location>
</feature>
<sequence>MELIASGDDNSVVLGVGVLDALDNDDGLEPDDQRLIEVILLGILYETEYGEAIENPAGASDCTPTSEYDGAPTSTDGGDNDDRASHQS</sequence>
<evidence type="ECO:0000256" key="1">
    <source>
        <dbReference type="SAM" id="MobiDB-lite"/>
    </source>
</evidence>